<feature type="domain" description="C2" evidence="12">
    <location>
        <begin position="1"/>
        <end position="135"/>
    </location>
</feature>
<dbReference type="Gene3D" id="3.30.870.10">
    <property type="entry name" value="Endonuclease Chain A"/>
    <property type="match status" value="2"/>
</dbReference>
<evidence type="ECO:0000259" key="13">
    <source>
        <dbReference type="PROSITE" id="PS50035"/>
    </source>
</evidence>
<dbReference type="AlphaFoldDB" id="A0AAV5FI72"/>
<proteinExistence type="inferred from homology"/>
<keyword evidence="9 11" id="KW-0442">Lipid degradation</keyword>
<dbReference type="GO" id="GO:0005509">
    <property type="term" value="F:calcium ion binding"/>
    <property type="evidence" value="ECO:0007669"/>
    <property type="project" value="InterPro"/>
</dbReference>
<dbReference type="PROSITE" id="PS50035">
    <property type="entry name" value="PLD"/>
    <property type="match status" value="1"/>
</dbReference>
<dbReference type="InterPro" id="IPR011402">
    <property type="entry name" value="PLipase_D_pln"/>
</dbReference>
<dbReference type="SMART" id="SM00155">
    <property type="entry name" value="PLDc"/>
    <property type="match status" value="2"/>
</dbReference>
<dbReference type="PROSITE" id="PS50004">
    <property type="entry name" value="C2"/>
    <property type="match status" value="1"/>
</dbReference>
<accession>A0AAV5FI72</accession>
<sequence length="846" mass="94291">MGSEQEDATAGDVVYLHGVLEVTVFEAEHLHNAIHGRIMEATEKMEESAGVPCLHHSRLYVDIDVGAARVARTREVEFHPTAPAWNQSFRLHCAYPAAPVTFTVKNQHLFGAGVIGAGSVPAACVASGELVERWLDLRGGEHAHATHTPRLRVGLRFTDVERDPCWDAGVRVPGFAGVRPAFFPERTNCHVTLYQDAHLSDAFEPRVRLGDGSSYRPARLWEDLYAAIRDARRFVYVAGWSVSTGITLVRDAGEEGVVTTLGELLKRKADEGVAVLVMPWQDQTSVSFLGNQGLMRTHDEETRRYFEGTNVRCFLCPRDADPALTVVQHVEVSAQFTHHQKIVTLDAATTPGGGTAEHDRHVVSFIGGVDLCDGRYCRLLSAETESRAELTNATGSTRYDDESHTLFRGLDTTFRHDFVQNNFRHASLRHGGPREPWHDAHCRIEGPAAWDVLANFEQRWRKQAPDHMRGCLLDDLTPAAFPDPATFDDADPWNVQVFRSIDDASVVGFPTDPADAASLGLTSGKDVTVDRSIQTAYVEAIRRARRFIYIENQYFLGGCASWAEDRDAGCANLVPVEVALKVASKIRRGERFAAYVVTPMWPEGEPEGEAVQAILRWNRLTVEMMYRIIMEAIDDAGLRGQVRPCDYLNFFCLGNREAPRPGEYRPPKAPEEGTDYWRAQVNRRGPIYVHAKLMIVDDEYVIVGSANLNERSLAGNRDTEIAQGSYQPAHLNGRARGQVHGFRMSLWHEHFMARHVGGEEEEEGATVFLEPESVECVRAVRRAAERLWDAYTRDRVEDLPGHLLPFPITVSEFGEVGDLPADGCFPDTRAPVRGRKSMKLPAILTT</sequence>
<feature type="domain" description="PLD phosphodiesterase" evidence="13">
    <location>
        <begin position="685"/>
        <end position="712"/>
    </location>
</feature>
<dbReference type="EMBL" id="BQKI01000085">
    <property type="protein sequence ID" value="GJN33976.1"/>
    <property type="molecule type" value="Genomic_DNA"/>
</dbReference>
<comment type="caution">
    <text evidence="14">The sequence shown here is derived from an EMBL/GenBank/DDBJ whole genome shotgun (WGS) entry which is preliminary data.</text>
</comment>
<name>A0AAV5FI72_ELECO</name>
<comment type="function">
    <text evidence="11">Hydrolyzes glycerol-phospholipids at the terminal phosphodiesteric bond.</text>
</comment>
<evidence type="ECO:0000256" key="2">
    <source>
        <dbReference type="ARBA" id="ARBA00001913"/>
    </source>
</evidence>
<evidence type="ECO:0000256" key="3">
    <source>
        <dbReference type="ARBA" id="ARBA00010683"/>
    </source>
</evidence>
<evidence type="ECO:0000256" key="7">
    <source>
        <dbReference type="ARBA" id="ARBA00022801"/>
    </source>
</evidence>
<keyword evidence="7 11" id="KW-0378">Hydrolase</keyword>
<gene>
    <name evidence="14" type="primary">gb22607</name>
    <name evidence="14" type="ORF">PR202_gb22607</name>
</gene>
<evidence type="ECO:0000256" key="1">
    <source>
        <dbReference type="ARBA" id="ARBA00000798"/>
    </source>
</evidence>
<comment type="catalytic activity">
    <reaction evidence="1 11">
        <text>a 1,2-diacyl-sn-glycero-3-phosphocholine + H2O = a 1,2-diacyl-sn-glycero-3-phosphate + choline + H(+)</text>
        <dbReference type="Rhea" id="RHEA:14445"/>
        <dbReference type="ChEBI" id="CHEBI:15354"/>
        <dbReference type="ChEBI" id="CHEBI:15377"/>
        <dbReference type="ChEBI" id="CHEBI:15378"/>
        <dbReference type="ChEBI" id="CHEBI:57643"/>
        <dbReference type="ChEBI" id="CHEBI:58608"/>
        <dbReference type="EC" id="3.1.4.4"/>
    </reaction>
</comment>
<dbReference type="InterPro" id="IPR001736">
    <property type="entry name" value="PLipase_D/transphosphatidylase"/>
</dbReference>
<evidence type="ECO:0000256" key="11">
    <source>
        <dbReference type="PIRNR" id="PIRNR036470"/>
    </source>
</evidence>
<dbReference type="Pfam" id="PF12357">
    <property type="entry name" value="PLD_C"/>
    <property type="match status" value="1"/>
</dbReference>
<keyword evidence="10" id="KW-0443">Lipid metabolism</keyword>
<dbReference type="SUPFAM" id="SSF49562">
    <property type="entry name" value="C2 domain (Calcium/lipid-binding domain, CaLB)"/>
    <property type="match status" value="1"/>
</dbReference>
<evidence type="ECO:0000256" key="8">
    <source>
        <dbReference type="ARBA" id="ARBA00022837"/>
    </source>
</evidence>
<keyword evidence="15" id="KW-1185">Reference proteome</keyword>
<dbReference type="PANTHER" id="PTHR18896:SF138">
    <property type="entry name" value="PHOSPHOLIPASE D"/>
    <property type="match status" value="1"/>
</dbReference>
<evidence type="ECO:0000256" key="9">
    <source>
        <dbReference type="ARBA" id="ARBA00022963"/>
    </source>
</evidence>
<reference evidence="14" key="2">
    <citation type="submission" date="2021-12" db="EMBL/GenBank/DDBJ databases">
        <title>Resequencing data analysis of finger millet.</title>
        <authorList>
            <person name="Hatakeyama M."/>
            <person name="Aluri S."/>
            <person name="Balachadran M.T."/>
            <person name="Sivarajan S.R."/>
            <person name="Poveda L."/>
            <person name="Shimizu-Inatsugi R."/>
            <person name="Schlapbach R."/>
            <person name="Sreeman S.M."/>
            <person name="Shimizu K.K."/>
        </authorList>
    </citation>
    <scope>NUCLEOTIDE SEQUENCE</scope>
</reference>
<dbReference type="EC" id="3.1.4.4" evidence="4 11"/>
<evidence type="ECO:0000313" key="14">
    <source>
        <dbReference type="EMBL" id="GJN33976.1"/>
    </source>
</evidence>
<evidence type="ECO:0000256" key="10">
    <source>
        <dbReference type="ARBA" id="ARBA00023098"/>
    </source>
</evidence>
<dbReference type="PANTHER" id="PTHR18896">
    <property type="entry name" value="PHOSPHOLIPASE D"/>
    <property type="match status" value="1"/>
</dbReference>
<evidence type="ECO:0000313" key="15">
    <source>
        <dbReference type="Proteomes" id="UP001054889"/>
    </source>
</evidence>
<dbReference type="PIRSF" id="PIRSF036470">
    <property type="entry name" value="PLD_plant"/>
    <property type="match status" value="1"/>
</dbReference>
<keyword evidence="5" id="KW-0479">Metal-binding</keyword>
<protein>
    <recommendedName>
        <fullName evidence="4 11">Phospholipase D</fullName>
        <ecNumber evidence="4 11">3.1.4.4</ecNumber>
    </recommendedName>
</protein>
<dbReference type="GO" id="GO:0009395">
    <property type="term" value="P:phospholipid catabolic process"/>
    <property type="evidence" value="ECO:0007669"/>
    <property type="project" value="TreeGrafter"/>
</dbReference>
<dbReference type="GO" id="GO:0046470">
    <property type="term" value="P:phosphatidylcholine metabolic process"/>
    <property type="evidence" value="ECO:0007669"/>
    <property type="project" value="InterPro"/>
</dbReference>
<comment type="cofactor">
    <cofactor evidence="2 11">
        <name>Ca(2+)</name>
        <dbReference type="ChEBI" id="CHEBI:29108"/>
    </cofactor>
</comment>
<keyword evidence="8 11" id="KW-0106">Calcium</keyword>
<dbReference type="Pfam" id="PF00168">
    <property type="entry name" value="C2"/>
    <property type="match status" value="1"/>
</dbReference>
<dbReference type="InterPro" id="IPR015679">
    <property type="entry name" value="PLipase_D_fam"/>
</dbReference>
<dbReference type="InterPro" id="IPR035892">
    <property type="entry name" value="C2_domain_sf"/>
</dbReference>
<dbReference type="Pfam" id="PF00614">
    <property type="entry name" value="PLDc"/>
    <property type="match status" value="1"/>
</dbReference>
<dbReference type="Proteomes" id="UP001054889">
    <property type="component" value="Unassembled WGS sequence"/>
</dbReference>
<dbReference type="InterPro" id="IPR024632">
    <property type="entry name" value="PLipase_D_C"/>
</dbReference>
<dbReference type="InterPro" id="IPR000008">
    <property type="entry name" value="C2_dom"/>
</dbReference>
<dbReference type="Gene3D" id="2.60.40.150">
    <property type="entry name" value="C2 domain"/>
    <property type="match status" value="1"/>
</dbReference>
<dbReference type="GO" id="GO:0004630">
    <property type="term" value="F:phospholipase D activity"/>
    <property type="evidence" value="ECO:0007669"/>
    <property type="project" value="UniProtKB-EC"/>
</dbReference>
<organism evidence="14 15">
    <name type="scientific">Eleusine coracana subsp. coracana</name>
    <dbReference type="NCBI Taxonomy" id="191504"/>
    <lineage>
        <taxon>Eukaryota</taxon>
        <taxon>Viridiplantae</taxon>
        <taxon>Streptophyta</taxon>
        <taxon>Embryophyta</taxon>
        <taxon>Tracheophyta</taxon>
        <taxon>Spermatophyta</taxon>
        <taxon>Magnoliopsida</taxon>
        <taxon>Liliopsida</taxon>
        <taxon>Poales</taxon>
        <taxon>Poaceae</taxon>
        <taxon>PACMAD clade</taxon>
        <taxon>Chloridoideae</taxon>
        <taxon>Cynodonteae</taxon>
        <taxon>Eleusininae</taxon>
        <taxon>Eleusine</taxon>
    </lineage>
</organism>
<dbReference type="CDD" id="cd09142">
    <property type="entry name" value="PLDc_pPLD_like_2"/>
    <property type="match status" value="1"/>
</dbReference>
<evidence type="ECO:0000256" key="6">
    <source>
        <dbReference type="ARBA" id="ARBA00022737"/>
    </source>
</evidence>
<reference evidence="14" key="1">
    <citation type="journal article" date="2018" name="DNA Res.">
        <title>Multiple hybrid de novo genome assembly of finger millet, an orphan allotetraploid crop.</title>
        <authorList>
            <person name="Hatakeyama M."/>
            <person name="Aluri S."/>
            <person name="Balachadran M.T."/>
            <person name="Sivarajan S.R."/>
            <person name="Patrignani A."/>
            <person name="Gruter S."/>
            <person name="Poveda L."/>
            <person name="Shimizu-Inatsugi R."/>
            <person name="Baeten J."/>
            <person name="Francoijs K.J."/>
            <person name="Nataraja K.N."/>
            <person name="Reddy Y.A.N."/>
            <person name="Phadnis S."/>
            <person name="Ravikumar R.L."/>
            <person name="Schlapbach R."/>
            <person name="Sreeman S.M."/>
            <person name="Shimizu K.K."/>
        </authorList>
    </citation>
    <scope>NUCLEOTIDE SEQUENCE</scope>
</reference>
<evidence type="ECO:0000256" key="4">
    <source>
        <dbReference type="ARBA" id="ARBA00012027"/>
    </source>
</evidence>
<dbReference type="SUPFAM" id="SSF56024">
    <property type="entry name" value="Phospholipase D/nuclease"/>
    <property type="match status" value="2"/>
</dbReference>
<comment type="similarity">
    <text evidence="3 11">Belongs to the phospholipase D family. C2-PLD subfamily.</text>
</comment>
<keyword evidence="6" id="KW-0677">Repeat</keyword>
<dbReference type="GO" id="GO:0005886">
    <property type="term" value="C:plasma membrane"/>
    <property type="evidence" value="ECO:0007669"/>
    <property type="project" value="TreeGrafter"/>
</dbReference>
<evidence type="ECO:0000256" key="5">
    <source>
        <dbReference type="ARBA" id="ARBA00022723"/>
    </source>
</evidence>
<evidence type="ECO:0000259" key="12">
    <source>
        <dbReference type="PROSITE" id="PS50004"/>
    </source>
</evidence>